<dbReference type="GO" id="GO:0003848">
    <property type="term" value="F:2-amino-4-hydroxy-6-hydroxymethyldihydropteridine diphosphokinase activity"/>
    <property type="evidence" value="ECO:0007669"/>
    <property type="project" value="InterPro"/>
</dbReference>
<dbReference type="SUPFAM" id="SSF63999">
    <property type="entry name" value="Thiamin pyrophosphokinase, catalytic domain"/>
    <property type="match status" value="1"/>
</dbReference>
<dbReference type="EMBL" id="DUAV01000031">
    <property type="protein sequence ID" value="HIG63869.1"/>
    <property type="molecule type" value="Genomic_DNA"/>
</dbReference>
<evidence type="ECO:0000259" key="5">
    <source>
        <dbReference type="Pfam" id="PF01973"/>
    </source>
</evidence>
<dbReference type="InterPro" id="IPR036759">
    <property type="entry name" value="TPK_catalytic_sf"/>
</dbReference>
<evidence type="ECO:0000256" key="3">
    <source>
        <dbReference type="ARBA" id="ARBA00022777"/>
    </source>
</evidence>
<dbReference type="GO" id="GO:0009229">
    <property type="term" value="P:thiamine diphosphate biosynthetic process"/>
    <property type="evidence" value="ECO:0007669"/>
    <property type="project" value="InterPro"/>
</dbReference>
<keyword evidence="1" id="KW-0808">Transferase</keyword>
<dbReference type="PANTHER" id="PTHR39648:SF1">
    <property type="entry name" value="6-HYDROXYMETHYL-7,8-DIHYDROPTERIN PYROPHOSPHOKINASE"/>
    <property type="match status" value="1"/>
</dbReference>
<dbReference type="GO" id="GO:0016301">
    <property type="term" value="F:kinase activity"/>
    <property type="evidence" value="ECO:0007669"/>
    <property type="project" value="UniProtKB-KW"/>
</dbReference>
<accession>A0A7C8DL47</accession>
<dbReference type="Pfam" id="PF01973">
    <property type="entry name" value="MptE-like"/>
    <property type="match status" value="1"/>
</dbReference>
<sequence>MQRRRQPALNLEWWWPLQARLEREFGHDPRREAVAVRLLQRLGRPSGELPQFRGRSVVIVGAGLRPGEELPRGALVAADGAVRACRERGRVPALVVSDLDGYRDDLHWALAGNAALVIHGHGDNLAALGEWLPRLQPAALTAGHPAVGLACWGGFTDGDRAVLAALAMGARRVRLAGFRFDAVGPYSGRSCGRLKRRKLAWAQRILRAAAREYPALEF</sequence>
<evidence type="ECO:0000256" key="2">
    <source>
        <dbReference type="ARBA" id="ARBA00022741"/>
    </source>
</evidence>
<keyword evidence="2" id="KW-0547">Nucleotide-binding</keyword>
<dbReference type="GO" id="GO:0005524">
    <property type="term" value="F:ATP binding"/>
    <property type="evidence" value="ECO:0007669"/>
    <property type="project" value="UniProtKB-KW"/>
</dbReference>
<comment type="caution">
    <text evidence="6">The sequence shown here is derived from an EMBL/GenBank/DDBJ whole genome shotgun (WGS) entry which is preliminary data.</text>
</comment>
<dbReference type="AlphaFoldDB" id="A0A7C8DL47"/>
<reference evidence="7" key="1">
    <citation type="journal article" date="2019" name="bioRxiv">
        <title>Genome diversification in globally distributed novel marine Proteobacteria is linked to environmental adaptation.</title>
        <authorList>
            <person name="Zhou Z."/>
            <person name="Tran P.Q."/>
            <person name="Kieft K."/>
            <person name="Anantharaman K."/>
        </authorList>
    </citation>
    <scope>NUCLEOTIDE SEQUENCE [LARGE SCALE GENOMIC DNA]</scope>
</reference>
<keyword evidence="3" id="KW-0418">Kinase</keyword>
<protein>
    <submittedName>
        <fullName evidence="6">DUF115 domain-containing protein</fullName>
    </submittedName>
</protein>
<dbReference type="InterPro" id="IPR027510">
    <property type="entry name" value="HMPDK_MptE"/>
</dbReference>
<dbReference type="PANTHER" id="PTHR39648">
    <property type="entry name" value="6-HYDROXYMETHYL-7,8-DIHYDROPTERIN PYROPHOSPHOKINASE"/>
    <property type="match status" value="1"/>
</dbReference>
<feature type="domain" description="6-hydroxymethylpterin diphosphokinase MptE-like" evidence="5">
    <location>
        <begin position="73"/>
        <end position="178"/>
    </location>
</feature>
<evidence type="ECO:0000313" key="6">
    <source>
        <dbReference type="EMBL" id="HIG63869.1"/>
    </source>
</evidence>
<evidence type="ECO:0000256" key="1">
    <source>
        <dbReference type="ARBA" id="ARBA00022679"/>
    </source>
</evidence>
<evidence type="ECO:0000313" key="7">
    <source>
        <dbReference type="Proteomes" id="UP000589516"/>
    </source>
</evidence>
<evidence type="ECO:0000256" key="4">
    <source>
        <dbReference type="ARBA" id="ARBA00022840"/>
    </source>
</evidence>
<keyword evidence="4" id="KW-0067">ATP-binding</keyword>
<proteinExistence type="predicted"/>
<dbReference type="GO" id="GO:0004788">
    <property type="term" value="F:thiamine diphosphokinase activity"/>
    <property type="evidence" value="ECO:0007669"/>
    <property type="project" value="InterPro"/>
</dbReference>
<name>A0A7C8DL47_9ARCH</name>
<organism evidence="6 7">
    <name type="scientific">Marine Group III euryarchaeote</name>
    <dbReference type="NCBI Taxonomy" id="2173149"/>
    <lineage>
        <taxon>Archaea</taxon>
        <taxon>Methanobacteriati</taxon>
        <taxon>Thermoplasmatota</taxon>
        <taxon>Thermoplasmata</taxon>
        <taxon>Candidatus Thermoprofundales</taxon>
    </lineage>
</organism>
<dbReference type="InterPro" id="IPR002826">
    <property type="entry name" value="MptE-like"/>
</dbReference>
<dbReference type="Proteomes" id="UP000589516">
    <property type="component" value="Unassembled WGS sequence"/>
</dbReference>
<gene>
    <name evidence="6" type="ORF">EYQ16_05085</name>
</gene>